<sequence>MAGSFWYLHYTSFWATTFGLFITGSLIIFFRHDLWIDAVMSGVLVAVLFLPFYWILILISPEGTMEKIWLFEHLTGIKITGVPLEDIVFYFLVGFSVGPFYAYWQGERLRAFKS</sequence>
<dbReference type="GO" id="GO:0016117">
    <property type="term" value="P:carotenoid biosynthetic process"/>
    <property type="evidence" value="ECO:0007669"/>
    <property type="project" value="UniProtKB-KW"/>
</dbReference>
<dbReference type="Pfam" id="PF18916">
    <property type="entry name" value="Lycopene_cyc"/>
    <property type="match status" value="1"/>
</dbReference>
<dbReference type="Proteomes" id="UP000034656">
    <property type="component" value="Unassembled WGS sequence"/>
</dbReference>
<evidence type="ECO:0000256" key="7">
    <source>
        <dbReference type="ARBA" id="ARBA00023235"/>
    </source>
</evidence>
<dbReference type="AlphaFoldDB" id="A0A837HTT8"/>
<feature type="domain" description="Lycopene cyclase" evidence="9">
    <location>
        <begin position="13"/>
        <end position="104"/>
    </location>
</feature>
<dbReference type="GO" id="GO:0016872">
    <property type="term" value="F:intramolecular lyase activity"/>
    <property type="evidence" value="ECO:0007669"/>
    <property type="project" value="InterPro"/>
</dbReference>
<keyword evidence="7" id="KW-0413">Isomerase</keyword>
<dbReference type="GO" id="GO:0045436">
    <property type="term" value="F:lycopene beta cyclase activity"/>
    <property type="evidence" value="ECO:0007669"/>
    <property type="project" value="UniProtKB-ARBA"/>
</dbReference>
<evidence type="ECO:0000313" key="11">
    <source>
        <dbReference type="Proteomes" id="UP000034656"/>
    </source>
</evidence>
<dbReference type="GO" id="GO:0016020">
    <property type="term" value="C:membrane"/>
    <property type="evidence" value="ECO:0007669"/>
    <property type="project" value="UniProtKB-SubCell"/>
</dbReference>
<accession>A0A837HTT8</accession>
<reference evidence="10 11" key="1">
    <citation type="journal article" date="2015" name="Nature">
        <title>rRNA introns, odd ribosomes, and small enigmatic genomes across a large radiation of phyla.</title>
        <authorList>
            <person name="Brown C.T."/>
            <person name="Hug L.A."/>
            <person name="Thomas B.C."/>
            <person name="Sharon I."/>
            <person name="Castelle C.J."/>
            <person name="Singh A."/>
            <person name="Wilkins M.J."/>
            <person name="Williams K.H."/>
            <person name="Banfield J.F."/>
        </authorList>
    </citation>
    <scope>NUCLEOTIDE SEQUENCE [LARGE SCALE GENOMIC DNA]</scope>
</reference>
<evidence type="ECO:0000256" key="5">
    <source>
        <dbReference type="ARBA" id="ARBA00022989"/>
    </source>
</evidence>
<comment type="pathway">
    <text evidence="2">Carotenoid biosynthesis.</text>
</comment>
<feature type="transmembrane region" description="Helical" evidence="8">
    <location>
        <begin position="87"/>
        <end position="104"/>
    </location>
</feature>
<evidence type="ECO:0000313" key="10">
    <source>
        <dbReference type="EMBL" id="KKR20579.1"/>
    </source>
</evidence>
<dbReference type="InterPro" id="IPR017825">
    <property type="entry name" value="Lycopene_cyclase_dom"/>
</dbReference>
<comment type="subcellular location">
    <subcellularLocation>
        <location evidence="1">Membrane</location>
        <topology evidence="1">Multi-pass membrane protein</topology>
    </subcellularLocation>
</comment>
<feature type="transmembrane region" description="Helical" evidence="8">
    <location>
        <begin position="12"/>
        <end position="30"/>
    </location>
</feature>
<evidence type="ECO:0000256" key="6">
    <source>
        <dbReference type="ARBA" id="ARBA00023136"/>
    </source>
</evidence>
<keyword evidence="4" id="KW-0125">Carotenoid biosynthesis</keyword>
<keyword evidence="6 8" id="KW-0472">Membrane</keyword>
<feature type="transmembrane region" description="Helical" evidence="8">
    <location>
        <begin position="42"/>
        <end position="60"/>
    </location>
</feature>
<organism evidence="10 11">
    <name type="scientific">Candidatus Nomurabacteria bacterium GW2011_GWC2_39_41</name>
    <dbReference type="NCBI Taxonomy" id="1618754"/>
    <lineage>
        <taxon>Bacteria</taxon>
        <taxon>Candidatus Nomuraibacteriota</taxon>
    </lineage>
</organism>
<dbReference type="EMBL" id="LBXB01000002">
    <property type="protein sequence ID" value="KKR20579.1"/>
    <property type="molecule type" value="Genomic_DNA"/>
</dbReference>
<name>A0A837HTT8_9BACT</name>
<evidence type="ECO:0000256" key="2">
    <source>
        <dbReference type="ARBA" id="ARBA00004829"/>
    </source>
</evidence>
<proteinExistence type="predicted"/>
<evidence type="ECO:0000256" key="4">
    <source>
        <dbReference type="ARBA" id="ARBA00022746"/>
    </source>
</evidence>
<protein>
    <recommendedName>
        <fullName evidence="9">Lycopene cyclase domain-containing protein</fullName>
    </recommendedName>
</protein>
<evidence type="ECO:0000256" key="8">
    <source>
        <dbReference type="SAM" id="Phobius"/>
    </source>
</evidence>
<evidence type="ECO:0000259" key="9">
    <source>
        <dbReference type="Pfam" id="PF18916"/>
    </source>
</evidence>
<keyword evidence="3 8" id="KW-0812">Transmembrane</keyword>
<evidence type="ECO:0000256" key="1">
    <source>
        <dbReference type="ARBA" id="ARBA00004141"/>
    </source>
</evidence>
<gene>
    <name evidence="10" type="ORF">UT51_C0002G0014</name>
</gene>
<keyword evidence="5 8" id="KW-1133">Transmembrane helix</keyword>
<comment type="caution">
    <text evidence="10">The sequence shown here is derived from an EMBL/GenBank/DDBJ whole genome shotgun (WGS) entry which is preliminary data.</text>
</comment>
<evidence type="ECO:0000256" key="3">
    <source>
        <dbReference type="ARBA" id="ARBA00022692"/>
    </source>
</evidence>